<dbReference type="PANTHER" id="PTHR19862:SF14">
    <property type="entry name" value="WD REPEAT-CONTAINING PROTEIN 48"/>
    <property type="match status" value="1"/>
</dbReference>
<comment type="caution">
    <text evidence="5">The sequence shown here is derived from an EMBL/GenBank/DDBJ whole genome shotgun (WGS) entry which is preliminary data.</text>
</comment>
<dbReference type="EMBL" id="MU860192">
    <property type="protein sequence ID" value="KAK4236446.1"/>
    <property type="molecule type" value="Genomic_DNA"/>
</dbReference>
<evidence type="ECO:0000256" key="3">
    <source>
        <dbReference type="PROSITE-ProRule" id="PRU00221"/>
    </source>
</evidence>
<feature type="region of interest" description="Disordered" evidence="4">
    <location>
        <begin position="1113"/>
        <end position="1149"/>
    </location>
</feature>
<reference evidence="5" key="1">
    <citation type="journal article" date="2023" name="Mol. Phylogenet. Evol.">
        <title>Genome-scale phylogeny and comparative genomics of the fungal order Sordariales.</title>
        <authorList>
            <person name="Hensen N."/>
            <person name="Bonometti L."/>
            <person name="Westerberg I."/>
            <person name="Brannstrom I.O."/>
            <person name="Guillou S."/>
            <person name="Cros-Aarteil S."/>
            <person name="Calhoun S."/>
            <person name="Haridas S."/>
            <person name="Kuo A."/>
            <person name="Mondo S."/>
            <person name="Pangilinan J."/>
            <person name="Riley R."/>
            <person name="LaButti K."/>
            <person name="Andreopoulos B."/>
            <person name="Lipzen A."/>
            <person name="Chen C."/>
            <person name="Yan M."/>
            <person name="Daum C."/>
            <person name="Ng V."/>
            <person name="Clum A."/>
            <person name="Steindorff A."/>
            <person name="Ohm R.A."/>
            <person name="Martin F."/>
            <person name="Silar P."/>
            <person name="Natvig D.O."/>
            <person name="Lalanne C."/>
            <person name="Gautier V."/>
            <person name="Ament-Velasquez S.L."/>
            <person name="Kruys A."/>
            <person name="Hutchinson M.I."/>
            <person name="Powell A.J."/>
            <person name="Barry K."/>
            <person name="Miller A.N."/>
            <person name="Grigoriev I.V."/>
            <person name="Debuchy R."/>
            <person name="Gladieux P."/>
            <person name="Hiltunen Thoren M."/>
            <person name="Johannesson H."/>
        </authorList>
    </citation>
    <scope>NUCLEOTIDE SEQUENCE</scope>
    <source>
        <strain evidence="5">CBS 532.94</strain>
    </source>
</reference>
<reference evidence="5" key="2">
    <citation type="submission" date="2023-05" db="EMBL/GenBank/DDBJ databases">
        <authorList>
            <consortium name="Lawrence Berkeley National Laboratory"/>
            <person name="Steindorff A."/>
            <person name="Hensen N."/>
            <person name="Bonometti L."/>
            <person name="Westerberg I."/>
            <person name="Brannstrom I.O."/>
            <person name="Guillou S."/>
            <person name="Cros-Aarteil S."/>
            <person name="Calhoun S."/>
            <person name="Haridas S."/>
            <person name="Kuo A."/>
            <person name="Mondo S."/>
            <person name="Pangilinan J."/>
            <person name="Riley R."/>
            <person name="Labutti K."/>
            <person name="Andreopoulos B."/>
            <person name="Lipzen A."/>
            <person name="Chen C."/>
            <person name="Yanf M."/>
            <person name="Daum C."/>
            <person name="Ng V."/>
            <person name="Clum A."/>
            <person name="Ohm R."/>
            <person name="Martin F."/>
            <person name="Silar P."/>
            <person name="Natvig D."/>
            <person name="Lalanne C."/>
            <person name="Gautier V."/>
            <person name="Ament-Velasquez S.L."/>
            <person name="Kruys A."/>
            <person name="Hutchinson M.I."/>
            <person name="Powell A.J."/>
            <person name="Barry K."/>
            <person name="Miller A.N."/>
            <person name="Grigoriev I.V."/>
            <person name="Debuchy R."/>
            <person name="Gladieux P."/>
            <person name="Thoren M.H."/>
            <person name="Johannesson H."/>
        </authorList>
    </citation>
    <scope>NUCLEOTIDE SEQUENCE</scope>
    <source>
        <strain evidence="5">CBS 532.94</strain>
    </source>
</reference>
<feature type="compositionally biased region" description="Basic and acidic residues" evidence="4">
    <location>
        <begin position="696"/>
        <end position="725"/>
    </location>
</feature>
<dbReference type="GO" id="GO:0043130">
    <property type="term" value="F:ubiquitin binding"/>
    <property type="evidence" value="ECO:0007669"/>
    <property type="project" value="TreeGrafter"/>
</dbReference>
<dbReference type="AlphaFoldDB" id="A0AAN7H5W0"/>
<organism evidence="5 6">
    <name type="scientific">Achaetomium macrosporum</name>
    <dbReference type="NCBI Taxonomy" id="79813"/>
    <lineage>
        <taxon>Eukaryota</taxon>
        <taxon>Fungi</taxon>
        <taxon>Dikarya</taxon>
        <taxon>Ascomycota</taxon>
        <taxon>Pezizomycotina</taxon>
        <taxon>Sordariomycetes</taxon>
        <taxon>Sordariomycetidae</taxon>
        <taxon>Sordariales</taxon>
        <taxon>Chaetomiaceae</taxon>
        <taxon>Achaetomium</taxon>
    </lineage>
</organism>
<dbReference type="InterPro" id="IPR051246">
    <property type="entry name" value="WDR48"/>
</dbReference>
<feature type="repeat" description="WD" evidence="3">
    <location>
        <begin position="85"/>
        <end position="116"/>
    </location>
</feature>
<dbReference type="Pfam" id="PF11816">
    <property type="entry name" value="DUF3337"/>
    <property type="match status" value="1"/>
</dbReference>
<evidence type="ECO:0000256" key="1">
    <source>
        <dbReference type="ARBA" id="ARBA00022574"/>
    </source>
</evidence>
<dbReference type="Proteomes" id="UP001303760">
    <property type="component" value="Unassembled WGS sequence"/>
</dbReference>
<feature type="region of interest" description="Disordered" evidence="4">
    <location>
        <begin position="367"/>
        <end position="388"/>
    </location>
</feature>
<protein>
    <submittedName>
        <fullName evidence="5">WD repeat-containing protein 48</fullName>
    </submittedName>
</protein>
<dbReference type="CDD" id="cd00200">
    <property type="entry name" value="WD40"/>
    <property type="match status" value="1"/>
</dbReference>
<dbReference type="GO" id="GO:0000724">
    <property type="term" value="P:double-strand break repair via homologous recombination"/>
    <property type="evidence" value="ECO:0007669"/>
    <property type="project" value="TreeGrafter"/>
</dbReference>
<evidence type="ECO:0000313" key="6">
    <source>
        <dbReference type="Proteomes" id="UP001303760"/>
    </source>
</evidence>
<dbReference type="Gene3D" id="2.130.10.10">
    <property type="entry name" value="YVTN repeat-like/Quinoprotein amine dehydrogenase"/>
    <property type="match status" value="2"/>
</dbReference>
<feature type="region of interest" description="Disordered" evidence="4">
    <location>
        <begin position="676"/>
        <end position="779"/>
    </location>
</feature>
<dbReference type="InterPro" id="IPR036322">
    <property type="entry name" value="WD40_repeat_dom_sf"/>
</dbReference>
<keyword evidence="6" id="KW-1185">Reference proteome</keyword>
<sequence length="1158" mass="125790">MAKKARQRISYVLELPNSSPGGHRLGVNGLAVDRDNAILYSGGRDGVICAWDLNRDVNGGHSAVVDASAQTNGRPKAITRFRAQTQAHTHWINDITLAQQHTALVSASSDLLVKVWRPLASDMEEPATIGQHADYVRCVATPSQSTNWVASGGLDRKLYLWDLSGAGKTLEINVQGEEVSQKGSVYALGATHDILANGGPESIVRLWDPRSGQRITKFVGHTDMIRAILISESGDMVLSASADQTVKVWSVTAGRCMHTLTMHDHSVWALFSDDPGLNIFYSSDRSGLVVKTDVRGCMGDMDKGLSLAIAKENDGVSKIVAWDDSIWTATARASINRWRDVDTSENLQLPEAYKQHRASMVTVRSRESVAPSIPSSPPAGEPGKTPIPAKSILRISNIASFPLVIGRDADESFPGLLRKGSDFLTEPAVSLVEPIHHLPEETIEGQFGLVKHKLLNDRRRVLTLDTAGDVLLWDLIQCRPVKSFGKRHLEDVEPEVNTREAVAPWCSIDISSGNLTVVLEPYNCFDAEMYADELILEEPVEFREDQRINLGKWVLRYLFSNLVDEEIRRDETFRQKLNEGAAKRRAAGRTAPPLSISIPSRPNFGSPDLSSATPRPSGSYPPMTPGLAIGIATPGSPVPPVPEGFVSTFTPLDRRLSQASRPSQEREDYFSDAIQSPEGAQSARPAQTPATEVPPTEDKAPKTPGDNGKEKEKDAKDKDKDKDNAKSPTTFGKKFRMGMSFGSKKLGRSLSTVTSEKPAVLDEKAEESESSSNHEKEFDDNFLGVIQKIRNEYEKQATESPDQLVETKLTPSLANDTPVLKLPAGTKVIIQEETTGGSAEIYRGTVASVGADADVIEERAPQWLGEVLLLNTLPPKDPVKISFILYPWKDTLPPIVAADGNNRLNANRMLRVKKILAYVAERIDPAPEGQEPDPNALKPEEYLELYCNDQLLPIKMTLATLRTHVWRGGNDIILHYKANGRKEIPMPAPEEEEEPGAPEAAAQVIAPPALIHITRGPMPAKNGLIPFSLRIVFTISTMLSRRVLNMIRVLSTSNGVVTPAATPPAMLPYNADSAALTSPIAPPPPSPAIACALTSPNRPLPVRTFRSLPHALSASHSGNCKEEGCAGGGTDHRRPHPAVDAPEAAGGEEACGGLQAGF</sequence>
<dbReference type="InterPro" id="IPR019775">
    <property type="entry name" value="WD40_repeat_CS"/>
</dbReference>
<keyword evidence="1 3" id="KW-0853">WD repeat</keyword>
<dbReference type="InterPro" id="IPR021772">
    <property type="entry name" value="WDR48/Bun107"/>
</dbReference>
<dbReference type="PROSITE" id="PS00678">
    <property type="entry name" value="WD_REPEATS_1"/>
    <property type="match status" value="2"/>
</dbReference>
<evidence type="ECO:0000313" key="5">
    <source>
        <dbReference type="EMBL" id="KAK4236446.1"/>
    </source>
</evidence>
<dbReference type="Pfam" id="PF00400">
    <property type="entry name" value="WD40"/>
    <property type="match status" value="4"/>
</dbReference>
<dbReference type="InterPro" id="IPR001680">
    <property type="entry name" value="WD40_rpt"/>
</dbReference>
<feature type="repeat" description="WD" evidence="3">
    <location>
        <begin position="218"/>
        <end position="259"/>
    </location>
</feature>
<evidence type="ECO:0000256" key="2">
    <source>
        <dbReference type="ARBA" id="ARBA00022737"/>
    </source>
</evidence>
<keyword evidence="2" id="KW-0677">Repeat</keyword>
<name>A0AAN7H5W0_9PEZI</name>
<dbReference type="PROSITE" id="PS50294">
    <property type="entry name" value="WD_REPEATS_REGION"/>
    <property type="match status" value="2"/>
</dbReference>
<feature type="repeat" description="WD" evidence="3">
    <location>
        <begin position="129"/>
        <end position="164"/>
    </location>
</feature>
<dbReference type="PANTHER" id="PTHR19862">
    <property type="entry name" value="WD REPEAT-CONTAINING PROTEIN 48"/>
    <property type="match status" value="1"/>
</dbReference>
<dbReference type="CDD" id="cd17041">
    <property type="entry name" value="Ubl_WDR48"/>
    <property type="match status" value="1"/>
</dbReference>
<accession>A0AAN7H5W0</accession>
<evidence type="ECO:0000256" key="4">
    <source>
        <dbReference type="SAM" id="MobiDB-lite"/>
    </source>
</evidence>
<dbReference type="PROSITE" id="PS50082">
    <property type="entry name" value="WD_REPEATS_2"/>
    <property type="match status" value="4"/>
</dbReference>
<feature type="region of interest" description="Disordered" evidence="4">
    <location>
        <begin position="579"/>
        <end position="646"/>
    </location>
</feature>
<gene>
    <name evidence="5" type="ORF">C8A03DRAFT_45568</name>
</gene>
<dbReference type="InterPro" id="IPR015943">
    <property type="entry name" value="WD40/YVTN_repeat-like_dom_sf"/>
</dbReference>
<dbReference type="FunFam" id="2.130.10.10:FF:001614">
    <property type="entry name" value="WD repeat protein"/>
    <property type="match status" value="1"/>
</dbReference>
<dbReference type="SMART" id="SM00320">
    <property type="entry name" value="WD40"/>
    <property type="match status" value="6"/>
</dbReference>
<proteinExistence type="predicted"/>
<dbReference type="SUPFAM" id="SSF50978">
    <property type="entry name" value="WD40 repeat-like"/>
    <property type="match status" value="1"/>
</dbReference>
<feature type="repeat" description="WD" evidence="3">
    <location>
        <begin position="20"/>
        <end position="54"/>
    </location>
</feature>